<feature type="region of interest" description="Disordered" evidence="1">
    <location>
        <begin position="144"/>
        <end position="178"/>
    </location>
</feature>
<proteinExistence type="predicted"/>
<feature type="compositionally biased region" description="Basic and acidic residues" evidence="1">
    <location>
        <begin position="285"/>
        <end position="294"/>
    </location>
</feature>
<evidence type="ECO:0000256" key="1">
    <source>
        <dbReference type="SAM" id="MobiDB-lite"/>
    </source>
</evidence>
<feature type="compositionally biased region" description="Basic and acidic residues" evidence="1">
    <location>
        <begin position="39"/>
        <end position="49"/>
    </location>
</feature>
<feature type="compositionally biased region" description="Polar residues" evidence="1">
    <location>
        <begin position="586"/>
        <end position="608"/>
    </location>
</feature>
<gene>
    <name evidence="2" type="ORF">LTR62_005667</name>
</gene>
<sequence length="942" mass="101610">MESLPQAWVGLQTFFGGSTVRSSSETGRATTATQGVGGRRHEPSIRQDTDESFDLPTTSTILQHLVESPSGAGIRNHSGVGNAYMAHDPSYAISDEDGHERDSFEQLEEEVDALKAQVMHLRQEELRAQHVNGAAQCRVLHTEAEKPSPAEKLRKQHEQMAARPPPCAGQKPKALPPPNSTDFPVLDLGGKSIGMKTQKNGAGTPLSYASAASKRTNSKNTMTGTRNKRSDSKIPAPVAHRKSANIDSDDNGSVIVTSTTITPKDDQKAKRSPHFAQPTKSFARRASETLRRDSVTAATKEAAEAQPPKSMKRNPPTLATDKRAAAKESNRRSLPSNWTGGSLALDAESTTAEQAILPSPSILSTASADGAWQIHGSVATPAVVEPLAHLRKKASSYMSPTAATTQRTIDTLGGDVMKRLDPKLMQSLPKLNTENVMQFGNMSSLDRVIIPGTTNSSRSPSTANGILSASCSMSPIVLRRPNYAEAFMGGNKQAETAVALVAQAQHDRRNATSSRQTSPSKGIKEAHALSSPSGLLVRYAAETDLPRTLVSIPNTTAKRRTSRTDILKPIFDKLDLHGLKKDRSQVSDASPQQVNSSPTHYKGSASWQAPSPLKDVARLAHQGNKSKATTMPPHPRLPADSKAQPALNDASSAATIGKTKKVSRSASMPPHTSPSSLDATAQAFQPLWEPTNLAQEFRLLSWQGSLDYCSSEEWYAMPGHIRQSITALREFKRAGTRSLSSSKRSEQRFWGRLMHDSSLQDAAAMVTDNASARGDVINSQHGLPALGRAPALQRPDEATPPISPSSNDTSPPKTPQEMHAWTIGSGYHPQKNPYGWKGGDGREISFSGYGAQAEFNSCSPVQMQYYPNGATITPFGRRGQFSPTRKVWPKSQKQWAELAGQKQRHYEVKPQYSVCGDMEIVSAVEQMAGASAEMGCCNGCVH</sequence>
<reference evidence="2" key="1">
    <citation type="submission" date="2023-08" db="EMBL/GenBank/DDBJ databases">
        <title>Black Yeasts Isolated from many extreme environments.</title>
        <authorList>
            <person name="Coleine C."/>
            <person name="Stajich J.E."/>
            <person name="Selbmann L."/>
        </authorList>
    </citation>
    <scope>NUCLEOTIDE SEQUENCE</scope>
    <source>
        <strain evidence="2">CCFEE 5401</strain>
    </source>
</reference>
<feature type="region of interest" description="Disordered" evidence="1">
    <location>
        <begin position="582"/>
        <end position="608"/>
    </location>
</feature>
<protein>
    <submittedName>
        <fullName evidence="2">Uncharacterized protein</fullName>
    </submittedName>
</protein>
<feature type="compositionally biased region" description="Basic and acidic residues" evidence="1">
    <location>
        <begin position="320"/>
        <end position="331"/>
    </location>
</feature>
<feature type="compositionally biased region" description="Polar residues" evidence="1">
    <location>
        <begin position="213"/>
        <end position="225"/>
    </location>
</feature>
<dbReference type="EMBL" id="JAVRRL010000047">
    <property type="protein sequence ID" value="KAK5110628.1"/>
    <property type="molecule type" value="Genomic_DNA"/>
</dbReference>
<feature type="compositionally biased region" description="Basic and acidic residues" evidence="1">
    <location>
        <begin position="144"/>
        <end position="160"/>
    </location>
</feature>
<feature type="compositionally biased region" description="Polar residues" evidence="1">
    <location>
        <begin position="511"/>
        <end position="520"/>
    </location>
</feature>
<accession>A0AAN7TKK5</accession>
<feature type="compositionally biased region" description="Polar residues" evidence="1">
    <location>
        <begin position="19"/>
        <end position="34"/>
    </location>
</feature>
<feature type="region of interest" description="Disordered" evidence="1">
    <location>
        <begin position="505"/>
        <end position="529"/>
    </location>
</feature>
<evidence type="ECO:0000313" key="2">
    <source>
        <dbReference type="EMBL" id="KAK5110628.1"/>
    </source>
</evidence>
<feature type="region of interest" description="Disordered" evidence="1">
    <location>
        <begin position="19"/>
        <end position="52"/>
    </location>
</feature>
<feature type="region of interest" description="Disordered" evidence="1">
    <location>
        <begin position="623"/>
        <end position="677"/>
    </location>
</feature>
<feature type="region of interest" description="Disordered" evidence="1">
    <location>
        <begin position="791"/>
        <end position="825"/>
    </location>
</feature>
<organism evidence="2 3">
    <name type="scientific">Meristemomyces frigidus</name>
    <dbReference type="NCBI Taxonomy" id="1508187"/>
    <lineage>
        <taxon>Eukaryota</taxon>
        <taxon>Fungi</taxon>
        <taxon>Dikarya</taxon>
        <taxon>Ascomycota</taxon>
        <taxon>Pezizomycotina</taxon>
        <taxon>Dothideomycetes</taxon>
        <taxon>Dothideomycetidae</taxon>
        <taxon>Mycosphaerellales</taxon>
        <taxon>Teratosphaeriaceae</taxon>
        <taxon>Meristemomyces</taxon>
    </lineage>
</organism>
<dbReference type="AlphaFoldDB" id="A0AAN7TKK5"/>
<comment type="caution">
    <text evidence="2">The sequence shown here is derived from an EMBL/GenBank/DDBJ whole genome shotgun (WGS) entry which is preliminary data.</text>
</comment>
<evidence type="ECO:0000313" key="3">
    <source>
        <dbReference type="Proteomes" id="UP001310890"/>
    </source>
</evidence>
<dbReference type="Proteomes" id="UP001310890">
    <property type="component" value="Unassembled WGS sequence"/>
</dbReference>
<name>A0AAN7TKK5_9PEZI</name>
<feature type="region of interest" description="Disordered" evidence="1">
    <location>
        <begin position="196"/>
        <end position="342"/>
    </location>
</feature>